<dbReference type="RefSeq" id="WP_023599125.1">
    <property type="nucleotide sequence ID" value="NC_022909.1"/>
</dbReference>
<name>A0A7D9N4I1_LACJH</name>
<keyword evidence="1" id="KW-0472">Membrane</keyword>
<evidence type="ECO:0000313" key="2">
    <source>
        <dbReference type="EMBL" id="AHA96671.1"/>
    </source>
</evidence>
<sequence>MDRNELLNYLDQKRMETAGVAQAQQTLSDDKNRLENAKRKWRKTIIFLWILVVIGGLNNQTGDFFSLGDALVGSILPAGLMIFKYFKYIKPLNEQIAKDQVKLNEELNNPVYQNGKNGFPEKFYNYGDVYLLWKLVSENRATTLQEAFNLLETQQYRANQMAIQEQIKAIQEDTARSAKIAAVASTVSAVNSTRPRKVEVSGTINHHVN</sequence>
<dbReference type="KEGG" id="ljn:T285_00925"/>
<feature type="transmembrane region" description="Helical" evidence="1">
    <location>
        <begin position="41"/>
        <end position="58"/>
    </location>
</feature>
<evidence type="ECO:0000313" key="3">
    <source>
        <dbReference type="Proteomes" id="UP000018522"/>
    </source>
</evidence>
<gene>
    <name evidence="2" type="ORF">T285_00925</name>
</gene>
<dbReference type="EMBL" id="CP006811">
    <property type="protein sequence ID" value="AHA96671.1"/>
    <property type="molecule type" value="Genomic_DNA"/>
</dbReference>
<dbReference type="AlphaFoldDB" id="A0A7D9N4I1"/>
<evidence type="ECO:0000256" key="1">
    <source>
        <dbReference type="SAM" id="Phobius"/>
    </source>
</evidence>
<reference evidence="2 3" key="1">
    <citation type="journal article" date="2014" name="Genome Announc.">
        <title>Complete Genome Sequences of Lactobacillus johnsonii Strain N6.2 and Lactobacillus reuteri Strain TD1.</title>
        <authorList>
            <person name="Leonard M.T."/>
            <person name="Valladares R.B."/>
            <person name="Ardissone A."/>
            <person name="Gonzalez C.F."/>
            <person name="Lorca G.L."/>
            <person name="Triplett E.W."/>
        </authorList>
    </citation>
    <scope>NUCLEOTIDE SEQUENCE [LARGE SCALE GENOMIC DNA]</scope>
    <source>
        <strain evidence="2 3">N6.2</strain>
    </source>
</reference>
<protein>
    <submittedName>
        <fullName evidence="2">Uncharacterized protein</fullName>
    </submittedName>
</protein>
<organism evidence="2 3">
    <name type="scientific">Lactobacillus johnsonii N6.2</name>
    <dbReference type="NCBI Taxonomy" id="1408186"/>
    <lineage>
        <taxon>Bacteria</taxon>
        <taxon>Bacillati</taxon>
        <taxon>Bacillota</taxon>
        <taxon>Bacilli</taxon>
        <taxon>Lactobacillales</taxon>
        <taxon>Lactobacillaceae</taxon>
        <taxon>Lactobacillus</taxon>
    </lineage>
</organism>
<proteinExistence type="predicted"/>
<feature type="transmembrane region" description="Helical" evidence="1">
    <location>
        <begin position="64"/>
        <end position="83"/>
    </location>
</feature>
<accession>A0A7D9N4I1</accession>
<keyword evidence="1" id="KW-1133">Transmembrane helix</keyword>
<dbReference type="Proteomes" id="UP000018522">
    <property type="component" value="Chromosome"/>
</dbReference>
<keyword evidence="1" id="KW-0812">Transmembrane</keyword>